<comment type="catalytic activity">
    <reaction evidence="4 6">
        <text>(6S)-5-formyl-5,6,7,8-tetrahydrofolate + ATP = (6R)-5,10-methenyltetrahydrofolate + ADP + phosphate</text>
        <dbReference type="Rhea" id="RHEA:10488"/>
        <dbReference type="ChEBI" id="CHEBI:30616"/>
        <dbReference type="ChEBI" id="CHEBI:43474"/>
        <dbReference type="ChEBI" id="CHEBI:57455"/>
        <dbReference type="ChEBI" id="CHEBI:57457"/>
        <dbReference type="ChEBI" id="CHEBI:456216"/>
        <dbReference type="EC" id="6.3.3.2"/>
    </reaction>
</comment>
<evidence type="ECO:0000256" key="2">
    <source>
        <dbReference type="ARBA" id="ARBA00022741"/>
    </source>
</evidence>
<keyword evidence="6" id="KW-0479">Metal-binding</keyword>
<keyword evidence="3 6" id="KW-0067">ATP-binding</keyword>
<dbReference type="AlphaFoldDB" id="A0A0D9X0R9"/>
<dbReference type="eggNOG" id="KOG3093">
    <property type="taxonomic scope" value="Eukaryota"/>
</dbReference>
<dbReference type="FunFam" id="3.40.50.10420:FF:000003">
    <property type="entry name" value="5-formyltetrahydrofolate cyclo-ligase"/>
    <property type="match status" value="1"/>
</dbReference>
<accession>A0A0D9X0R9</accession>
<keyword evidence="6" id="KW-0460">Magnesium</keyword>
<comment type="similarity">
    <text evidence="1 6">Belongs to the 5-formyltetrahydrofolate cyclo-ligase family.</text>
</comment>
<dbReference type="STRING" id="77586.A0A0D9X0R9"/>
<evidence type="ECO:0000256" key="3">
    <source>
        <dbReference type="ARBA" id="ARBA00022840"/>
    </source>
</evidence>
<dbReference type="GO" id="GO:0035999">
    <property type="term" value="P:tetrahydrofolate interconversion"/>
    <property type="evidence" value="ECO:0007669"/>
    <property type="project" value="TreeGrafter"/>
</dbReference>
<dbReference type="GO" id="GO:0030272">
    <property type="term" value="F:5-formyltetrahydrofolate cyclo-ligase activity"/>
    <property type="evidence" value="ECO:0007669"/>
    <property type="project" value="UniProtKB-EC"/>
</dbReference>
<keyword evidence="2 6" id="KW-0547">Nucleotide-binding</keyword>
<reference evidence="7 8" key="1">
    <citation type="submission" date="2012-08" db="EMBL/GenBank/DDBJ databases">
        <title>Oryza genome evolution.</title>
        <authorList>
            <person name="Wing R.A."/>
        </authorList>
    </citation>
    <scope>NUCLEOTIDE SEQUENCE</scope>
</reference>
<reference evidence="7" key="3">
    <citation type="submission" date="2015-04" db="UniProtKB">
        <authorList>
            <consortium name="EnsemblPlants"/>
        </authorList>
    </citation>
    <scope>IDENTIFICATION</scope>
</reference>
<organism evidence="7 8">
    <name type="scientific">Leersia perrieri</name>
    <dbReference type="NCBI Taxonomy" id="77586"/>
    <lineage>
        <taxon>Eukaryota</taxon>
        <taxon>Viridiplantae</taxon>
        <taxon>Streptophyta</taxon>
        <taxon>Embryophyta</taxon>
        <taxon>Tracheophyta</taxon>
        <taxon>Spermatophyta</taxon>
        <taxon>Magnoliopsida</taxon>
        <taxon>Liliopsida</taxon>
        <taxon>Poales</taxon>
        <taxon>Poaceae</taxon>
        <taxon>BOP clade</taxon>
        <taxon>Oryzoideae</taxon>
        <taxon>Oryzeae</taxon>
        <taxon>Oryzinae</taxon>
        <taxon>Leersia</taxon>
    </lineage>
</organism>
<evidence type="ECO:0000313" key="8">
    <source>
        <dbReference type="Proteomes" id="UP000032180"/>
    </source>
</evidence>
<evidence type="ECO:0000313" key="7">
    <source>
        <dbReference type="EnsemblPlants" id="LPERR07G17220.1"/>
    </source>
</evidence>
<sequence length="284" mass="31163">MIKNGATSLMVRLLLHLPRPAPSPTYRRRHRHLLTLPQLRASPSVPAAASSAAMSTAAAQAVADQKRALRSEVRRALRALSPEQRASEDQAIQNTILNSTWFKESKQICAYISCAQLREVDTSKILAEVLSPNSEHGHAKDLYVPRVEDKNRNMRMLKITSMDDLVKNSMNILEPSSLDGSGNAREEVLSASSPVDLLLLPGQAFDRTGRRLGRGGGYYDTFLMRYQELAKEKGWDQPLLVALSYSVQILEEGIIPVNSTDVPIDALVSSSGIIPISPAALARI</sequence>
<proteinExistence type="inferred from homology"/>
<evidence type="ECO:0000256" key="4">
    <source>
        <dbReference type="ARBA" id="ARBA00036539"/>
    </source>
</evidence>
<dbReference type="Proteomes" id="UP000032180">
    <property type="component" value="Chromosome 7"/>
</dbReference>
<dbReference type="Gramene" id="LPERR07G17220.1">
    <property type="protein sequence ID" value="LPERR07G17220.1"/>
    <property type="gene ID" value="LPERR07G17220"/>
</dbReference>
<dbReference type="SUPFAM" id="SSF100950">
    <property type="entry name" value="NagB/RpiA/CoA transferase-like"/>
    <property type="match status" value="1"/>
</dbReference>
<dbReference type="PANTHER" id="PTHR23407:SF1">
    <property type="entry name" value="5-FORMYLTETRAHYDROFOLATE CYCLO-LIGASE"/>
    <property type="match status" value="1"/>
</dbReference>
<reference evidence="8" key="2">
    <citation type="submission" date="2013-12" db="EMBL/GenBank/DDBJ databases">
        <authorList>
            <person name="Yu Y."/>
            <person name="Lee S."/>
            <person name="de Baynast K."/>
            <person name="Wissotski M."/>
            <person name="Liu L."/>
            <person name="Talag J."/>
            <person name="Goicoechea J."/>
            <person name="Angelova A."/>
            <person name="Jetty R."/>
            <person name="Kudrna D."/>
            <person name="Golser W."/>
            <person name="Rivera L."/>
            <person name="Zhang J."/>
            <person name="Wing R."/>
        </authorList>
    </citation>
    <scope>NUCLEOTIDE SEQUENCE</scope>
</reference>
<dbReference type="NCBIfam" id="TIGR02727">
    <property type="entry name" value="MTHFS_bact"/>
    <property type="match status" value="1"/>
</dbReference>
<dbReference type="GO" id="GO:0005739">
    <property type="term" value="C:mitochondrion"/>
    <property type="evidence" value="ECO:0007669"/>
    <property type="project" value="TreeGrafter"/>
</dbReference>
<dbReference type="Gene3D" id="3.40.50.10420">
    <property type="entry name" value="NagB/RpiA/CoA transferase-like"/>
    <property type="match status" value="1"/>
</dbReference>
<evidence type="ECO:0000256" key="5">
    <source>
        <dbReference type="ARBA" id="ARBA00038966"/>
    </source>
</evidence>
<dbReference type="InterPro" id="IPR002698">
    <property type="entry name" value="FTHF_cligase"/>
</dbReference>
<dbReference type="PANTHER" id="PTHR23407">
    <property type="entry name" value="ATPASE INHIBITOR/5-FORMYLTETRAHYDROFOLATE CYCLO-LIGASE"/>
    <property type="match status" value="1"/>
</dbReference>
<evidence type="ECO:0000256" key="1">
    <source>
        <dbReference type="ARBA" id="ARBA00010638"/>
    </source>
</evidence>
<dbReference type="GO" id="GO:0046872">
    <property type="term" value="F:metal ion binding"/>
    <property type="evidence" value="ECO:0007669"/>
    <property type="project" value="UniProtKB-KW"/>
</dbReference>
<name>A0A0D9X0R9_9ORYZ</name>
<dbReference type="EC" id="6.3.3.2" evidence="5 6"/>
<dbReference type="EnsemblPlants" id="LPERR07G17220.1">
    <property type="protein sequence ID" value="LPERR07G17220.1"/>
    <property type="gene ID" value="LPERR07G17220"/>
</dbReference>
<evidence type="ECO:0000256" key="6">
    <source>
        <dbReference type="RuleBase" id="RU361279"/>
    </source>
</evidence>
<keyword evidence="8" id="KW-1185">Reference proteome</keyword>
<dbReference type="Pfam" id="PF01812">
    <property type="entry name" value="5-FTHF_cyc-lig"/>
    <property type="match status" value="1"/>
</dbReference>
<comment type="cofactor">
    <cofactor evidence="6">
        <name>Mg(2+)</name>
        <dbReference type="ChEBI" id="CHEBI:18420"/>
    </cofactor>
</comment>
<protein>
    <recommendedName>
        <fullName evidence="5 6">5-formyltetrahydrofolate cyclo-ligase</fullName>
        <ecNumber evidence="5 6">6.3.3.2</ecNumber>
    </recommendedName>
</protein>
<dbReference type="InterPro" id="IPR024185">
    <property type="entry name" value="FTHF_cligase-like_sf"/>
</dbReference>
<dbReference type="InterPro" id="IPR037171">
    <property type="entry name" value="NagB/RpiA_transferase-like"/>
</dbReference>
<dbReference type="HOGENOM" id="CLU_066245_2_0_1"/>
<dbReference type="GO" id="GO:0005524">
    <property type="term" value="F:ATP binding"/>
    <property type="evidence" value="ECO:0007669"/>
    <property type="project" value="UniProtKB-KW"/>
</dbReference>
<dbReference type="GO" id="GO:0009396">
    <property type="term" value="P:folic acid-containing compound biosynthetic process"/>
    <property type="evidence" value="ECO:0007669"/>
    <property type="project" value="TreeGrafter"/>
</dbReference>